<name>A0AC59ZWA1_RANTA</name>
<sequence>MNEPAFPLSLFILCHLALVASCVRSSFSRELGCHSSPHLERDWGLCPAPSLGGDLTLHGTSLVRHRPGLQLLETISALLGIILLLSRLVDWNWEELKLARSISSNNPLCFHKASSAIKVYSSAQSQLVIA</sequence>
<dbReference type="Proteomes" id="UP001162501">
    <property type="component" value="Chromosome 5"/>
</dbReference>
<gene>
    <name evidence="1" type="ORF">MRATA1EN22A_LOCUS23896</name>
</gene>
<reference evidence="1" key="1">
    <citation type="submission" date="2023-05" db="EMBL/GenBank/DDBJ databases">
        <authorList>
            <consortium name="ELIXIR-Norway"/>
        </authorList>
    </citation>
    <scope>NUCLEOTIDE SEQUENCE</scope>
</reference>
<reference evidence="1" key="2">
    <citation type="submission" date="2025-03" db="EMBL/GenBank/DDBJ databases">
        <authorList>
            <consortium name="ELIXIR-Norway"/>
            <consortium name="Elixir Norway"/>
        </authorList>
    </citation>
    <scope>NUCLEOTIDE SEQUENCE</scope>
</reference>
<dbReference type="EMBL" id="OX596089">
    <property type="protein sequence ID" value="CAN0523986.1"/>
    <property type="molecule type" value="Genomic_DNA"/>
</dbReference>
<evidence type="ECO:0000313" key="1">
    <source>
        <dbReference type="EMBL" id="CAN0523986.1"/>
    </source>
</evidence>
<evidence type="ECO:0000313" key="2">
    <source>
        <dbReference type="Proteomes" id="UP001162501"/>
    </source>
</evidence>
<accession>A0AC59ZWA1</accession>
<protein>
    <submittedName>
        <fullName evidence="1">Uncharacterized protein</fullName>
    </submittedName>
</protein>
<organism evidence="1 2">
    <name type="scientific">Rangifer tarandus platyrhynchus</name>
    <name type="common">Svalbard reindeer</name>
    <dbReference type="NCBI Taxonomy" id="3082113"/>
    <lineage>
        <taxon>Eukaryota</taxon>
        <taxon>Metazoa</taxon>
        <taxon>Chordata</taxon>
        <taxon>Craniata</taxon>
        <taxon>Vertebrata</taxon>
        <taxon>Euteleostomi</taxon>
        <taxon>Mammalia</taxon>
        <taxon>Eutheria</taxon>
        <taxon>Laurasiatheria</taxon>
        <taxon>Artiodactyla</taxon>
        <taxon>Ruminantia</taxon>
        <taxon>Pecora</taxon>
        <taxon>Cervidae</taxon>
        <taxon>Odocoileinae</taxon>
        <taxon>Rangifer</taxon>
    </lineage>
</organism>
<proteinExistence type="predicted"/>